<evidence type="ECO:0000256" key="1">
    <source>
        <dbReference type="SAM" id="Phobius"/>
    </source>
</evidence>
<keyword evidence="1" id="KW-0472">Membrane</keyword>
<protein>
    <submittedName>
        <fullName evidence="2">Uncharacterized protein</fullName>
    </submittedName>
</protein>
<proteinExistence type="predicted"/>
<sequence length="187" mass="21057">MTEPSICMRLRDVLERPRERKLSNFLCYILFLASLFIAAAFCFKLALDDLEEFEVELKEISVMFQQIISLFKNVARNRACKIVSLIICLMIACAMIFLSFALGLYGFKFKPGFLPGLNEENIDVFNEALKTVIPFISIAMFVGGVALAFWTIFVIGALCQKPPSSTTARVSCKNILFDIVITEIIES</sequence>
<comment type="caution">
    <text evidence="2">The sequence shown here is derived from an EMBL/GenBank/DDBJ whole genome shotgun (WGS) entry which is preliminary data.</text>
</comment>
<reference evidence="2 3" key="1">
    <citation type="submission" date="2020-04" db="EMBL/GenBank/DDBJ databases">
        <authorList>
            <person name="Laetsch R D."/>
            <person name="Stevens L."/>
            <person name="Kumar S."/>
            <person name="Blaxter L. M."/>
        </authorList>
    </citation>
    <scope>NUCLEOTIDE SEQUENCE [LARGE SCALE GENOMIC DNA]</scope>
</reference>
<feature type="transmembrane region" description="Helical" evidence="1">
    <location>
        <begin position="132"/>
        <end position="159"/>
    </location>
</feature>
<dbReference type="EMBL" id="CADEPM010000002">
    <property type="protein sequence ID" value="CAB3401047.1"/>
    <property type="molecule type" value="Genomic_DNA"/>
</dbReference>
<dbReference type="Proteomes" id="UP000494206">
    <property type="component" value="Unassembled WGS sequence"/>
</dbReference>
<feature type="transmembrane region" description="Helical" evidence="1">
    <location>
        <begin position="25"/>
        <end position="47"/>
    </location>
</feature>
<evidence type="ECO:0000313" key="3">
    <source>
        <dbReference type="Proteomes" id="UP000494206"/>
    </source>
</evidence>
<evidence type="ECO:0000313" key="2">
    <source>
        <dbReference type="EMBL" id="CAB3401047.1"/>
    </source>
</evidence>
<name>A0A8S1EM44_9PELO</name>
<gene>
    <name evidence="2" type="ORF">CBOVIS_LOCUS3855</name>
</gene>
<keyword evidence="1" id="KW-0812">Transmembrane</keyword>
<dbReference type="AlphaFoldDB" id="A0A8S1EM44"/>
<keyword evidence="3" id="KW-1185">Reference proteome</keyword>
<accession>A0A8S1EM44</accession>
<feature type="transmembrane region" description="Helical" evidence="1">
    <location>
        <begin position="82"/>
        <end position="107"/>
    </location>
</feature>
<organism evidence="2 3">
    <name type="scientific">Caenorhabditis bovis</name>
    <dbReference type="NCBI Taxonomy" id="2654633"/>
    <lineage>
        <taxon>Eukaryota</taxon>
        <taxon>Metazoa</taxon>
        <taxon>Ecdysozoa</taxon>
        <taxon>Nematoda</taxon>
        <taxon>Chromadorea</taxon>
        <taxon>Rhabditida</taxon>
        <taxon>Rhabditina</taxon>
        <taxon>Rhabditomorpha</taxon>
        <taxon>Rhabditoidea</taxon>
        <taxon>Rhabditidae</taxon>
        <taxon>Peloderinae</taxon>
        <taxon>Caenorhabditis</taxon>
    </lineage>
</organism>
<keyword evidence="1" id="KW-1133">Transmembrane helix</keyword>